<gene>
    <name evidence="3" type="ORF">AVDCRST_MAG49-3068</name>
</gene>
<dbReference type="Pfam" id="PF01243">
    <property type="entry name" value="PNPOx_N"/>
    <property type="match status" value="1"/>
</dbReference>
<dbReference type="PANTHER" id="PTHR35176:SF6">
    <property type="entry name" value="HEME OXYGENASE HI_0854-RELATED"/>
    <property type="match status" value="1"/>
</dbReference>
<dbReference type="NCBIfam" id="TIGR03618">
    <property type="entry name" value="Rv1155_F420"/>
    <property type="match status" value="1"/>
</dbReference>
<reference evidence="3" key="1">
    <citation type="submission" date="2020-02" db="EMBL/GenBank/DDBJ databases">
        <authorList>
            <person name="Meier V. D."/>
        </authorList>
    </citation>
    <scope>NUCLEOTIDE SEQUENCE</scope>
    <source>
        <strain evidence="3">AVDCRST_MAG49</strain>
    </source>
</reference>
<accession>A0A6J4V0S4</accession>
<dbReference type="InterPro" id="IPR011576">
    <property type="entry name" value="Pyridox_Oxase_N"/>
</dbReference>
<dbReference type="AlphaFoldDB" id="A0A6J4V0S4"/>
<dbReference type="InterPro" id="IPR019920">
    <property type="entry name" value="F420-binding_dom_put"/>
</dbReference>
<dbReference type="Gene3D" id="2.30.110.10">
    <property type="entry name" value="Electron Transport, Fmn-binding Protein, Chain A"/>
    <property type="match status" value="1"/>
</dbReference>
<evidence type="ECO:0000256" key="1">
    <source>
        <dbReference type="ARBA" id="ARBA00023002"/>
    </source>
</evidence>
<dbReference type="PANTHER" id="PTHR35176">
    <property type="entry name" value="HEME OXYGENASE HI_0854-RELATED"/>
    <property type="match status" value="1"/>
</dbReference>
<dbReference type="GO" id="GO:0016627">
    <property type="term" value="F:oxidoreductase activity, acting on the CH-CH group of donors"/>
    <property type="evidence" value="ECO:0007669"/>
    <property type="project" value="TreeGrafter"/>
</dbReference>
<dbReference type="EMBL" id="CADCWG010000209">
    <property type="protein sequence ID" value="CAA9566136.1"/>
    <property type="molecule type" value="Genomic_DNA"/>
</dbReference>
<proteinExistence type="predicted"/>
<name>A0A6J4V0S4_9BACT</name>
<organism evidence="3">
    <name type="scientific">uncultured Thermomicrobiales bacterium</name>
    <dbReference type="NCBI Taxonomy" id="1645740"/>
    <lineage>
        <taxon>Bacteria</taxon>
        <taxon>Pseudomonadati</taxon>
        <taxon>Thermomicrobiota</taxon>
        <taxon>Thermomicrobia</taxon>
        <taxon>Thermomicrobiales</taxon>
        <taxon>environmental samples</taxon>
    </lineage>
</organism>
<dbReference type="InterPro" id="IPR012349">
    <property type="entry name" value="Split_barrel_FMN-bd"/>
</dbReference>
<dbReference type="InterPro" id="IPR052019">
    <property type="entry name" value="F420H2_bilvrd_red/Heme_oxyg"/>
</dbReference>
<dbReference type="GO" id="GO:0005829">
    <property type="term" value="C:cytosol"/>
    <property type="evidence" value="ECO:0007669"/>
    <property type="project" value="TreeGrafter"/>
</dbReference>
<feature type="domain" description="Pyridoxamine 5'-phosphate oxidase N-terminal" evidence="2">
    <location>
        <begin position="5"/>
        <end position="108"/>
    </location>
</feature>
<evidence type="ECO:0000313" key="3">
    <source>
        <dbReference type="EMBL" id="CAA9566136.1"/>
    </source>
</evidence>
<keyword evidence="1" id="KW-0560">Oxidoreductase</keyword>
<protein>
    <submittedName>
        <fullName evidence="3">Oxidoreductase</fullName>
    </submittedName>
</protein>
<sequence>MATISDEARAFLDNRHRFAVLATVNPDGTPQQTVMWFLLRGDQVVMNTKRGRRKDRNLLRDPRVSICVEDGYRYVTLAGRVTLVEDEATTQADIKELATRYHGPDRGEQMARDYFSRDARVSIYLDVDHVDARGLGEDE</sequence>
<dbReference type="GO" id="GO:0070967">
    <property type="term" value="F:coenzyme F420 binding"/>
    <property type="evidence" value="ECO:0007669"/>
    <property type="project" value="TreeGrafter"/>
</dbReference>
<dbReference type="SUPFAM" id="SSF50475">
    <property type="entry name" value="FMN-binding split barrel"/>
    <property type="match status" value="1"/>
</dbReference>
<evidence type="ECO:0000259" key="2">
    <source>
        <dbReference type="Pfam" id="PF01243"/>
    </source>
</evidence>